<gene>
    <name evidence="1" type="primary">MTR1</name>
    <name evidence="1" type="ORF">SNEC2469_LOCUS5973</name>
</gene>
<sequence>MHTGRPVAWAVQSGSAPSPEQRFEVIGTSHFDWWSGNRKGYQRAMDDLLRNQLPSGLRHCDGLQAVHDSKSWWTGYGHNGFIDCPRELKGECCCPLGHRILEDRCEPCGDFADAVEELHALPLLYTLSPESGKASFHVMLLLACFALPLPWAFLAQLRWRLGWKRAEEAFLHYAARHQRKEAAESWGKLGRRGASQGPITVEVSSMSGETRKAPGFHGSSLLLHLRKEASAIFHMDFVNVGLVVGSRVLPTDLDFKTLDELGIVDGTFLSVVFMPPEEPSWRDRLAGTSESHAYTFFRRNRNVYRARDCQHLGQLRLAQGNTINFGQSYTKGWTCDGCEKFFPPGTMLRRCDICRIDFCERCAASAGFPSIPDEDLGD</sequence>
<accession>A0A812MM25</accession>
<reference evidence="1" key="1">
    <citation type="submission" date="2021-02" db="EMBL/GenBank/DDBJ databases">
        <authorList>
            <person name="Dougan E. K."/>
            <person name="Rhodes N."/>
            <person name="Thang M."/>
            <person name="Chan C."/>
        </authorList>
    </citation>
    <scope>NUCLEOTIDE SEQUENCE</scope>
</reference>
<name>A0A812MM25_9DINO</name>
<dbReference type="Proteomes" id="UP000601435">
    <property type="component" value="Unassembled WGS sequence"/>
</dbReference>
<evidence type="ECO:0000313" key="1">
    <source>
        <dbReference type="EMBL" id="CAE7261210.1"/>
    </source>
</evidence>
<evidence type="ECO:0000313" key="2">
    <source>
        <dbReference type="Proteomes" id="UP000601435"/>
    </source>
</evidence>
<dbReference type="OrthoDB" id="405974at2759"/>
<keyword evidence="2" id="KW-1185">Reference proteome</keyword>
<proteinExistence type="predicted"/>
<dbReference type="AlphaFoldDB" id="A0A812MM25"/>
<dbReference type="EMBL" id="CAJNJA010010699">
    <property type="protein sequence ID" value="CAE7261210.1"/>
    <property type="molecule type" value="Genomic_DNA"/>
</dbReference>
<protein>
    <submittedName>
        <fullName evidence="1">MTR1 protein</fullName>
    </submittedName>
</protein>
<organism evidence="1 2">
    <name type="scientific">Symbiodinium necroappetens</name>
    <dbReference type="NCBI Taxonomy" id="1628268"/>
    <lineage>
        <taxon>Eukaryota</taxon>
        <taxon>Sar</taxon>
        <taxon>Alveolata</taxon>
        <taxon>Dinophyceae</taxon>
        <taxon>Suessiales</taxon>
        <taxon>Symbiodiniaceae</taxon>
        <taxon>Symbiodinium</taxon>
    </lineage>
</organism>
<comment type="caution">
    <text evidence="1">The sequence shown here is derived from an EMBL/GenBank/DDBJ whole genome shotgun (WGS) entry which is preliminary data.</text>
</comment>